<sequence>MHSRRRCFIGALAVFFLACGESAPGAPSRPPLHPRWTADDFADGAHDWVAGSAEYPVAREAEIRFVSGPATVPAPLAGTAFRLSGENLSDDLFMFLKKRVTGLAPGASYRLWFQLSFATADTGIGAGGFVTAGGSTWEPDRLVVVSPGLGSEPYYVMNVDKGGAVQGGANAAVLGPSTKPHPDVFGWEWQSLEGPSVAVTADGTGALWLFAGEDSTFESITSIYFASIAYDLERL</sequence>
<gene>
    <name evidence="1" type="ORF">AMPC_21840</name>
</gene>
<dbReference type="Proteomes" id="UP001162734">
    <property type="component" value="Chromosome"/>
</dbReference>
<proteinExistence type="predicted"/>
<name>A0ABN6N7C1_9BACT</name>
<evidence type="ECO:0000313" key="1">
    <source>
        <dbReference type="EMBL" id="BDG09071.1"/>
    </source>
</evidence>
<organism evidence="1 2">
    <name type="scientific">Anaeromyxobacter paludicola</name>
    <dbReference type="NCBI Taxonomy" id="2918171"/>
    <lineage>
        <taxon>Bacteria</taxon>
        <taxon>Pseudomonadati</taxon>
        <taxon>Myxococcota</taxon>
        <taxon>Myxococcia</taxon>
        <taxon>Myxococcales</taxon>
        <taxon>Cystobacterineae</taxon>
        <taxon>Anaeromyxobacteraceae</taxon>
        <taxon>Anaeromyxobacter</taxon>
    </lineage>
</organism>
<evidence type="ECO:0008006" key="3">
    <source>
        <dbReference type="Google" id="ProtNLM"/>
    </source>
</evidence>
<evidence type="ECO:0000313" key="2">
    <source>
        <dbReference type="Proteomes" id="UP001162734"/>
    </source>
</evidence>
<dbReference type="PROSITE" id="PS51257">
    <property type="entry name" value="PROKAR_LIPOPROTEIN"/>
    <property type="match status" value="1"/>
</dbReference>
<dbReference type="RefSeq" id="WP_248340696.1">
    <property type="nucleotide sequence ID" value="NZ_AP025592.1"/>
</dbReference>
<accession>A0ABN6N7C1</accession>
<keyword evidence="2" id="KW-1185">Reference proteome</keyword>
<protein>
    <recommendedName>
        <fullName evidence="3">Lipoprotein</fullName>
    </recommendedName>
</protein>
<reference evidence="2" key="1">
    <citation type="journal article" date="2022" name="Int. J. Syst. Evol. Microbiol.">
        <title>Anaeromyxobacter oryzae sp. nov., Anaeromyxobacter diazotrophicus sp. nov. and Anaeromyxobacter paludicola sp. nov., isolated from paddy soils.</title>
        <authorList>
            <person name="Itoh H."/>
            <person name="Xu Z."/>
            <person name="Mise K."/>
            <person name="Masuda Y."/>
            <person name="Ushijima N."/>
            <person name="Hayakawa C."/>
            <person name="Shiratori Y."/>
            <person name="Senoo K."/>
        </authorList>
    </citation>
    <scope>NUCLEOTIDE SEQUENCE [LARGE SCALE GENOMIC DNA]</scope>
    <source>
        <strain evidence="2">Red630</strain>
    </source>
</reference>
<dbReference type="EMBL" id="AP025592">
    <property type="protein sequence ID" value="BDG09071.1"/>
    <property type="molecule type" value="Genomic_DNA"/>
</dbReference>